<dbReference type="InterPro" id="IPR007197">
    <property type="entry name" value="rSAM"/>
</dbReference>
<organism evidence="7 8">
    <name type="scientific">Providencia stuartii</name>
    <dbReference type="NCBI Taxonomy" id="588"/>
    <lineage>
        <taxon>Bacteria</taxon>
        <taxon>Pseudomonadati</taxon>
        <taxon>Pseudomonadota</taxon>
        <taxon>Gammaproteobacteria</taxon>
        <taxon>Enterobacterales</taxon>
        <taxon>Morganellaceae</taxon>
        <taxon>Providencia</taxon>
    </lineage>
</organism>
<evidence type="ECO:0000256" key="2">
    <source>
        <dbReference type="ARBA" id="ARBA00022485"/>
    </source>
</evidence>
<keyword evidence="4" id="KW-0479">Metal-binding</keyword>
<dbReference type="SFLD" id="SFLDG01066">
    <property type="entry name" value="organic_radical-activating_enz"/>
    <property type="match status" value="1"/>
</dbReference>
<protein>
    <submittedName>
        <fullName evidence="7">Radical SAM protein</fullName>
    </submittedName>
</protein>
<dbReference type="PANTHER" id="PTHR30352">
    <property type="entry name" value="PYRUVATE FORMATE-LYASE-ACTIVATING ENZYME"/>
    <property type="match status" value="1"/>
</dbReference>
<dbReference type="InterPro" id="IPR034457">
    <property type="entry name" value="Organic_radical-activating"/>
</dbReference>
<dbReference type="SFLD" id="SFLDF00299">
    <property type="entry name" value="anaerobic_ribonucleoside-triph"/>
    <property type="match status" value="1"/>
</dbReference>
<dbReference type="SFLD" id="SFLDS00029">
    <property type="entry name" value="Radical_SAM"/>
    <property type="match status" value="1"/>
</dbReference>
<dbReference type="SFLD" id="SFLDG01063">
    <property type="entry name" value="activating_enzymes__group_1"/>
    <property type="match status" value="1"/>
</dbReference>
<dbReference type="EMBL" id="LVIE01000168">
    <property type="protein sequence ID" value="OHT23883.1"/>
    <property type="molecule type" value="Genomic_DNA"/>
</dbReference>
<evidence type="ECO:0000256" key="3">
    <source>
        <dbReference type="ARBA" id="ARBA00022691"/>
    </source>
</evidence>
<dbReference type="GO" id="GO:0043365">
    <property type="term" value="F:[formate-C-acetyltransferase]-activating enzyme activity"/>
    <property type="evidence" value="ECO:0007669"/>
    <property type="project" value="InterPro"/>
</dbReference>
<dbReference type="InterPro" id="IPR013785">
    <property type="entry name" value="Aldolase_TIM"/>
</dbReference>
<evidence type="ECO:0000256" key="6">
    <source>
        <dbReference type="ARBA" id="ARBA00023014"/>
    </source>
</evidence>
<accession>A0A1S1HRD6</accession>
<dbReference type="OrthoDB" id="9782387at2"/>
<evidence type="ECO:0000313" key="7">
    <source>
        <dbReference type="EMBL" id="OHT23883.1"/>
    </source>
</evidence>
<sequence length="210" mass="23873">MTKISLSRIHFPVTTLGPGQRIGLWVQGCSIHCKGCMSPDTWHRRESGIDITVLMQQLKPWLQEADGITISGGEPFEQRDALQCLLTELRQDFQGDILVYSGYEWDDIHQDILDMNGLIDALITGPYQESAPQTLALRGSDNQQLHCLTSLGKQRFSQYDTQLIDSHKALDLAVDETGRIFLLGIPQRHDISYLQSWLEQQEQPLKQLKK</sequence>
<dbReference type="Pfam" id="PF13353">
    <property type="entry name" value="Fer4_12"/>
    <property type="match status" value="1"/>
</dbReference>
<keyword evidence="3" id="KW-0949">S-adenosyl-L-methionine</keyword>
<proteinExistence type="predicted"/>
<dbReference type="GO" id="GO:0004748">
    <property type="term" value="F:ribonucleoside-diphosphate reductase activity, thioredoxin disulfide as acceptor"/>
    <property type="evidence" value="ECO:0007669"/>
    <property type="project" value="TreeGrafter"/>
</dbReference>
<dbReference type="InterPro" id="IPR058240">
    <property type="entry name" value="rSAM_sf"/>
</dbReference>
<keyword evidence="8" id="KW-1185">Reference proteome</keyword>
<keyword evidence="6" id="KW-0411">Iron-sulfur</keyword>
<dbReference type="AlphaFoldDB" id="A0A1S1HRD6"/>
<dbReference type="PANTHER" id="PTHR30352:SF2">
    <property type="entry name" value="ANAEROBIC RIBONUCLEOSIDE-TRIPHOSPHATE REDUCTASE-ACTIVATING PROTEIN"/>
    <property type="match status" value="1"/>
</dbReference>
<name>A0A1S1HRD6_PROST</name>
<reference evidence="7 8" key="1">
    <citation type="submission" date="2016-03" db="EMBL/GenBank/DDBJ databases">
        <title>Genome sequence of Providencia stuartii strain, isolated from the salivary glands of larval Lucilia sericata.</title>
        <authorList>
            <person name="Yuan Y."/>
            <person name="Zhang Y."/>
            <person name="Fu S."/>
            <person name="Crippen T.L."/>
            <person name="Visi D."/>
            <person name="Benbow M.E."/>
            <person name="Allen M."/>
            <person name="Tomberlin J.K."/>
            <person name="Sze S.-H."/>
            <person name="Tarone A.M."/>
        </authorList>
    </citation>
    <scope>NUCLEOTIDE SEQUENCE [LARGE SCALE GENOMIC DNA]</scope>
    <source>
        <strain evidence="7 8">Crippen</strain>
    </source>
</reference>
<evidence type="ECO:0000256" key="4">
    <source>
        <dbReference type="ARBA" id="ARBA00022723"/>
    </source>
</evidence>
<dbReference type="GO" id="GO:0051539">
    <property type="term" value="F:4 iron, 4 sulfur cluster binding"/>
    <property type="evidence" value="ECO:0007669"/>
    <property type="project" value="UniProtKB-KW"/>
</dbReference>
<dbReference type="Proteomes" id="UP000179588">
    <property type="component" value="Unassembled WGS sequence"/>
</dbReference>
<gene>
    <name evidence="7" type="ORF">A3Q29_04175</name>
</gene>
<keyword evidence="5" id="KW-0408">Iron</keyword>
<evidence type="ECO:0000313" key="8">
    <source>
        <dbReference type="Proteomes" id="UP000179588"/>
    </source>
</evidence>
<dbReference type="GO" id="GO:0046872">
    <property type="term" value="F:metal ion binding"/>
    <property type="evidence" value="ECO:0007669"/>
    <property type="project" value="UniProtKB-KW"/>
</dbReference>
<dbReference type="InterPro" id="IPR012837">
    <property type="entry name" value="NrdG"/>
</dbReference>
<keyword evidence="2" id="KW-0004">4Fe-4S</keyword>
<evidence type="ECO:0000256" key="5">
    <source>
        <dbReference type="ARBA" id="ARBA00023004"/>
    </source>
</evidence>
<evidence type="ECO:0000256" key="1">
    <source>
        <dbReference type="ARBA" id="ARBA00001966"/>
    </source>
</evidence>
<comment type="cofactor">
    <cofactor evidence="1">
        <name>[4Fe-4S] cluster</name>
        <dbReference type="ChEBI" id="CHEBI:49883"/>
    </cofactor>
</comment>
<dbReference type="SUPFAM" id="SSF102114">
    <property type="entry name" value="Radical SAM enzymes"/>
    <property type="match status" value="1"/>
</dbReference>
<dbReference type="Gene3D" id="3.20.20.70">
    <property type="entry name" value="Aldolase class I"/>
    <property type="match status" value="1"/>
</dbReference>
<comment type="caution">
    <text evidence="7">The sequence shown here is derived from an EMBL/GenBank/DDBJ whole genome shotgun (WGS) entry which is preliminary data.</text>
</comment>
<dbReference type="RefSeq" id="WP_070928008.1">
    <property type="nucleotide sequence ID" value="NZ_VAUE01000012.1"/>
</dbReference>